<gene>
    <name evidence="2" type="ORF">PANT1444_LOCUS5988</name>
</gene>
<reference evidence="2" key="1">
    <citation type="submission" date="2021-01" db="EMBL/GenBank/DDBJ databases">
        <authorList>
            <person name="Corre E."/>
            <person name="Pelletier E."/>
            <person name="Niang G."/>
            <person name="Scheremetjew M."/>
            <person name="Finn R."/>
            <person name="Kale V."/>
            <person name="Holt S."/>
            <person name="Cochrane G."/>
            <person name="Meng A."/>
            <person name="Brown T."/>
            <person name="Cohen L."/>
        </authorList>
    </citation>
    <scope>NUCLEOTIDE SEQUENCE</scope>
    <source>
        <strain evidence="2">CCMP1374</strain>
    </source>
</reference>
<feature type="region of interest" description="Disordered" evidence="1">
    <location>
        <begin position="1"/>
        <end position="22"/>
    </location>
</feature>
<evidence type="ECO:0000256" key="1">
    <source>
        <dbReference type="SAM" id="MobiDB-lite"/>
    </source>
</evidence>
<organism evidence="2">
    <name type="scientific">Phaeocystis antarctica</name>
    <dbReference type="NCBI Taxonomy" id="33657"/>
    <lineage>
        <taxon>Eukaryota</taxon>
        <taxon>Haptista</taxon>
        <taxon>Haptophyta</taxon>
        <taxon>Prymnesiophyceae</taxon>
        <taxon>Phaeocystales</taxon>
        <taxon>Phaeocystaceae</taxon>
        <taxon>Phaeocystis</taxon>
    </lineage>
</organism>
<name>A0A7S0EA34_9EUKA</name>
<dbReference type="AlphaFoldDB" id="A0A7S0EA34"/>
<accession>A0A7S0EA34</accession>
<protein>
    <submittedName>
        <fullName evidence="2">Uncharacterized protein</fullName>
    </submittedName>
</protein>
<proteinExistence type="predicted"/>
<sequence length="195" mass="21365">MHKAERAKDEEYRRQQDEKHSLARALEEAKASVMKMWDQLEKKDQEVSALNSRLLYGGQPQHMQGGGAAVQGGGMRGLPGPGMPPPPGGAQMNGGYPGQHPSMMQHMQPPPHSMARPQLHMQPRPQHPGQFYPPPPHNGAGPARLPAAAQILQRGWKCPHCTFLNMNAPILDPHTKQHKGFCEICEGVTTLFGTA</sequence>
<dbReference type="EMBL" id="HBEP01010637">
    <property type="protein sequence ID" value="CAD8479124.1"/>
    <property type="molecule type" value="Transcribed_RNA"/>
</dbReference>
<evidence type="ECO:0000313" key="2">
    <source>
        <dbReference type="EMBL" id="CAD8479124.1"/>
    </source>
</evidence>
<feature type="region of interest" description="Disordered" evidence="1">
    <location>
        <begin position="122"/>
        <end position="141"/>
    </location>
</feature>